<reference evidence="10 11" key="1">
    <citation type="journal article" date="2010" name="Stand. Genomic Sci.">
        <title>Complete genome sequence of Haliangium ochraceum type strain (SMP-2).</title>
        <authorList>
            <consortium name="US DOE Joint Genome Institute (JGI-PGF)"/>
            <person name="Ivanova N."/>
            <person name="Daum C."/>
            <person name="Lang E."/>
            <person name="Abt B."/>
            <person name="Kopitz M."/>
            <person name="Saunders E."/>
            <person name="Lapidus A."/>
            <person name="Lucas S."/>
            <person name="Glavina Del Rio T."/>
            <person name="Nolan M."/>
            <person name="Tice H."/>
            <person name="Copeland A."/>
            <person name="Cheng J.F."/>
            <person name="Chen F."/>
            <person name="Bruce D."/>
            <person name="Goodwin L."/>
            <person name="Pitluck S."/>
            <person name="Mavromatis K."/>
            <person name="Pati A."/>
            <person name="Mikhailova N."/>
            <person name="Chen A."/>
            <person name="Palaniappan K."/>
            <person name="Land M."/>
            <person name="Hauser L."/>
            <person name="Chang Y.J."/>
            <person name="Jeffries C.D."/>
            <person name="Detter J.C."/>
            <person name="Brettin T."/>
            <person name="Rohde M."/>
            <person name="Goker M."/>
            <person name="Bristow J."/>
            <person name="Markowitz V."/>
            <person name="Eisen J.A."/>
            <person name="Hugenholtz P."/>
            <person name="Kyrpides N.C."/>
            <person name="Klenk H.P."/>
        </authorList>
    </citation>
    <scope>NUCLEOTIDE SEQUENCE [LARGE SCALE GENOMIC DNA]</scope>
    <source>
        <strain evidence="11">DSM 14365 / CIP 107738 / JCM 11303 / AJ 13395 / SMP-2</strain>
    </source>
</reference>
<feature type="repeat" description="WD" evidence="5">
    <location>
        <begin position="760"/>
        <end position="790"/>
    </location>
</feature>
<dbReference type="SUPFAM" id="SSF56112">
    <property type="entry name" value="Protein kinase-like (PK-like)"/>
    <property type="match status" value="1"/>
</dbReference>
<evidence type="ECO:0000256" key="1">
    <source>
        <dbReference type="ARBA" id="ARBA00022574"/>
    </source>
</evidence>
<dbReference type="InterPro" id="IPR000719">
    <property type="entry name" value="Prot_kinase_dom"/>
</dbReference>
<protein>
    <submittedName>
        <fullName evidence="10">Serine/threonine protein kinase with WD40 repeats</fullName>
    </submittedName>
</protein>
<feature type="repeat" description="WD" evidence="5">
    <location>
        <begin position="1138"/>
        <end position="1169"/>
    </location>
</feature>
<feature type="repeat" description="WD" evidence="5">
    <location>
        <begin position="1180"/>
        <end position="1211"/>
    </location>
</feature>
<dbReference type="PROSITE" id="PS00107">
    <property type="entry name" value="PROTEIN_KINASE_ATP"/>
    <property type="match status" value="1"/>
</dbReference>
<keyword evidence="11" id="KW-1185">Reference proteome</keyword>
<dbReference type="HOGENOM" id="CLU_002352_1_0_7"/>
<dbReference type="InterPro" id="IPR001680">
    <property type="entry name" value="WD40_rpt"/>
</dbReference>
<feature type="repeat" description="WD" evidence="5">
    <location>
        <begin position="1096"/>
        <end position="1128"/>
    </location>
</feature>
<keyword evidence="10" id="KW-0808">Transferase</keyword>
<dbReference type="PROSITE" id="PS50011">
    <property type="entry name" value="PROTEIN_KINASE_DOM"/>
    <property type="match status" value="1"/>
</dbReference>
<evidence type="ECO:0000313" key="10">
    <source>
        <dbReference type="EMBL" id="ACY15530.1"/>
    </source>
</evidence>
<dbReference type="InterPro" id="IPR015943">
    <property type="entry name" value="WD40/YVTN_repeat-like_dom_sf"/>
</dbReference>
<dbReference type="InterPro" id="IPR008271">
    <property type="entry name" value="Ser/Thr_kinase_AS"/>
</dbReference>
<dbReference type="KEGG" id="hoh:Hoch_3023"/>
<feature type="repeat" description="WD" evidence="5">
    <location>
        <begin position="886"/>
        <end position="918"/>
    </location>
</feature>
<dbReference type="InterPro" id="IPR036322">
    <property type="entry name" value="WD40_repeat_dom_sf"/>
</dbReference>
<feature type="repeat" description="WD" evidence="5">
    <location>
        <begin position="1012"/>
        <end position="1053"/>
    </location>
</feature>
<keyword evidence="4 6" id="KW-0067">ATP-binding</keyword>
<dbReference type="Gene3D" id="1.10.510.10">
    <property type="entry name" value="Transferase(Phosphotransferase) domain 1"/>
    <property type="match status" value="1"/>
</dbReference>
<dbReference type="SMART" id="SM00320">
    <property type="entry name" value="WD40"/>
    <property type="match status" value="11"/>
</dbReference>
<gene>
    <name evidence="10" type="ordered locus">Hoch_3023</name>
</gene>
<evidence type="ECO:0000256" key="8">
    <source>
        <dbReference type="SAM" id="Phobius"/>
    </source>
</evidence>
<dbReference type="CDD" id="cd14014">
    <property type="entry name" value="STKc_PknB_like"/>
    <property type="match status" value="1"/>
</dbReference>
<organism evidence="10 11">
    <name type="scientific">Haliangium ochraceum (strain DSM 14365 / JCM 11303 / SMP-2)</name>
    <dbReference type="NCBI Taxonomy" id="502025"/>
    <lineage>
        <taxon>Bacteria</taxon>
        <taxon>Pseudomonadati</taxon>
        <taxon>Myxococcota</taxon>
        <taxon>Polyangia</taxon>
        <taxon>Haliangiales</taxon>
        <taxon>Kofleriaceae</taxon>
        <taxon>Haliangium</taxon>
    </lineage>
</organism>
<dbReference type="PROSITE" id="PS00678">
    <property type="entry name" value="WD_REPEATS_1"/>
    <property type="match status" value="1"/>
</dbReference>
<evidence type="ECO:0000259" key="9">
    <source>
        <dbReference type="PROSITE" id="PS50011"/>
    </source>
</evidence>
<evidence type="ECO:0000256" key="2">
    <source>
        <dbReference type="ARBA" id="ARBA00022737"/>
    </source>
</evidence>
<evidence type="ECO:0000256" key="3">
    <source>
        <dbReference type="ARBA" id="ARBA00022741"/>
    </source>
</evidence>
<feature type="compositionally biased region" description="Basic and acidic residues" evidence="7">
    <location>
        <begin position="313"/>
        <end position="322"/>
    </location>
</feature>
<dbReference type="GO" id="GO:0004674">
    <property type="term" value="F:protein serine/threonine kinase activity"/>
    <property type="evidence" value="ECO:0007669"/>
    <property type="project" value="UniProtKB-KW"/>
</dbReference>
<feature type="repeat" description="WD" evidence="5">
    <location>
        <begin position="928"/>
        <end position="959"/>
    </location>
</feature>
<evidence type="ECO:0000256" key="4">
    <source>
        <dbReference type="ARBA" id="ARBA00022840"/>
    </source>
</evidence>
<feature type="repeat" description="WD" evidence="5">
    <location>
        <begin position="844"/>
        <end position="876"/>
    </location>
</feature>
<proteinExistence type="predicted"/>
<dbReference type="SMART" id="SM00220">
    <property type="entry name" value="S_TKc"/>
    <property type="match status" value="1"/>
</dbReference>
<dbReference type="InterPro" id="IPR049052">
    <property type="entry name" value="nSTAND1"/>
</dbReference>
<dbReference type="PANTHER" id="PTHR22847">
    <property type="entry name" value="WD40 REPEAT PROTEIN"/>
    <property type="match status" value="1"/>
</dbReference>
<dbReference type="InterPro" id="IPR011009">
    <property type="entry name" value="Kinase-like_dom_sf"/>
</dbReference>
<feature type="transmembrane region" description="Helical" evidence="8">
    <location>
        <begin position="671"/>
        <end position="691"/>
    </location>
</feature>
<evidence type="ECO:0000256" key="5">
    <source>
        <dbReference type="PROSITE-ProRule" id="PRU00221"/>
    </source>
</evidence>
<feature type="repeat" description="WD" evidence="5">
    <location>
        <begin position="802"/>
        <end position="836"/>
    </location>
</feature>
<dbReference type="InterPro" id="IPR017441">
    <property type="entry name" value="Protein_kinase_ATP_BS"/>
</dbReference>
<dbReference type="GO" id="GO:0005524">
    <property type="term" value="F:ATP binding"/>
    <property type="evidence" value="ECO:0007669"/>
    <property type="project" value="UniProtKB-UniRule"/>
</dbReference>
<keyword evidence="2" id="KW-0677">Repeat</keyword>
<dbReference type="RefSeq" id="WP_012828130.1">
    <property type="nucleotide sequence ID" value="NC_013440.1"/>
</dbReference>
<dbReference type="Gene3D" id="3.30.200.20">
    <property type="entry name" value="Phosphorylase Kinase, domain 1"/>
    <property type="match status" value="1"/>
</dbReference>
<dbReference type="Pfam" id="PF00400">
    <property type="entry name" value="WD40"/>
    <property type="match status" value="11"/>
</dbReference>
<keyword evidence="8" id="KW-0472">Membrane</keyword>
<dbReference type="Pfam" id="PF00069">
    <property type="entry name" value="Pkinase"/>
    <property type="match status" value="1"/>
</dbReference>
<dbReference type="SUPFAM" id="SSF50978">
    <property type="entry name" value="WD40 repeat-like"/>
    <property type="match status" value="1"/>
</dbReference>
<accession>D0LR22</accession>
<dbReference type="SUPFAM" id="SSF50960">
    <property type="entry name" value="TolB, C-terminal domain"/>
    <property type="match status" value="1"/>
</dbReference>
<dbReference type="PRINTS" id="PR00320">
    <property type="entry name" value="GPROTEINBRPT"/>
</dbReference>
<dbReference type="InterPro" id="IPR020472">
    <property type="entry name" value="WD40_PAC1"/>
</dbReference>
<dbReference type="InterPro" id="IPR019775">
    <property type="entry name" value="WD40_repeat_CS"/>
</dbReference>
<dbReference type="AlphaFoldDB" id="D0LR22"/>
<dbReference type="Gene3D" id="2.130.10.10">
    <property type="entry name" value="YVTN repeat-like/Quinoprotein amine dehydrogenase"/>
    <property type="match status" value="4"/>
</dbReference>
<dbReference type="PANTHER" id="PTHR22847:SF637">
    <property type="entry name" value="WD REPEAT DOMAIN 5B"/>
    <property type="match status" value="1"/>
</dbReference>
<evidence type="ECO:0000256" key="6">
    <source>
        <dbReference type="PROSITE-ProRule" id="PRU10141"/>
    </source>
</evidence>
<feature type="repeat" description="WD" evidence="5">
    <location>
        <begin position="970"/>
        <end position="1002"/>
    </location>
</feature>
<feature type="domain" description="Protein kinase" evidence="9">
    <location>
        <begin position="10"/>
        <end position="277"/>
    </location>
</feature>
<keyword evidence="8" id="KW-1133">Transmembrane helix</keyword>
<name>D0LR22_HALO1</name>
<dbReference type="eggNOG" id="COG2319">
    <property type="taxonomic scope" value="Bacteria"/>
</dbReference>
<dbReference type="EMBL" id="CP001804">
    <property type="protein sequence ID" value="ACY15530.1"/>
    <property type="molecule type" value="Genomic_DNA"/>
</dbReference>
<dbReference type="eggNOG" id="COG0515">
    <property type="taxonomic scope" value="Bacteria"/>
</dbReference>
<dbReference type="Pfam" id="PF20703">
    <property type="entry name" value="nSTAND1"/>
    <property type="match status" value="1"/>
</dbReference>
<dbReference type="PROSITE" id="PS50294">
    <property type="entry name" value="WD_REPEATS_REGION"/>
    <property type="match status" value="11"/>
</dbReference>
<keyword evidence="1 5" id="KW-0853">WD repeat</keyword>
<feature type="binding site" evidence="6">
    <location>
        <position position="39"/>
    </location>
    <ligand>
        <name>ATP</name>
        <dbReference type="ChEBI" id="CHEBI:30616"/>
    </ligand>
</feature>
<feature type="region of interest" description="Disordered" evidence="7">
    <location>
        <begin position="299"/>
        <end position="322"/>
    </location>
</feature>
<dbReference type="PROSITE" id="PS50082">
    <property type="entry name" value="WD_REPEATS_2"/>
    <property type="match status" value="11"/>
</dbReference>
<dbReference type="PROSITE" id="PS00108">
    <property type="entry name" value="PROTEIN_KINASE_ST"/>
    <property type="match status" value="1"/>
</dbReference>
<keyword evidence="10" id="KW-0723">Serine/threonine-protein kinase</keyword>
<dbReference type="Proteomes" id="UP000001880">
    <property type="component" value="Chromosome"/>
</dbReference>
<keyword evidence="10" id="KW-0418">Kinase</keyword>
<evidence type="ECO:0000256" key="7">
    <source>
        <dbReference type="SAM" id="MobiDB-lite"/>
    </source>
</evidence>
<dbReference type="CDD" id="cd00200">
    <property type="entry name" value="WD40"/>
    <property type="match status" value="2"/>
</dbReference>
<keyword evidence="3 6" id="KW-0547">Nucleotide-binding</keyword>
<feature type="repeat" description="WD" evidence="5">
    <location>
        <begin position="1054"/>
        <end position="1086"/>
    </location>
</feature>
<dbReference type="STRING" id="502025.Hoch_3023"/>
<evidence type="ECO:0000313" key="11">
    <source>
        <dbReference type="Proteomes" id="UP000001880"/>
    </source>
</evidence>
<keyword evidence="8" id="KW-0812">Transmembrane</keyword>
<sequence length="1267" mass="138808">MEAGTRIGQYEIIRLLGTGGMGEVYLARDLRLGRLVALKLLNVRSSGENEQFLTEARTTARCTHENIVVIHDVGEHDGYPYMVLEFLEGQTMRQWLRDRCKFGGHDAAISPGHVVELMLPVVRALVYAHEQGIVHRDLKPENIILTRAGGVKVLDFGIAKVLAPAISYDVTNPEIVVSSGALPYMSPEHRSERPTDHRTDVWAVGIILFELVAGKHPLAGRWHTLMAMACDDEPMPRARARFPRLGPLADVIDRCLINDPAHRTPSARTLLTELEALSSPGREPLTALAALLESIATGQMDTRPADDAGGDADGGRADESGRGLDITTERLRAEPGYLGAQLRAQASSKLRRVLVFVDQLEELYTLGAPAAERAAYLSCLAAVADDPSSPLRVVVAMRSDFLDRLIDDRRFEVDLIRDLVLLPPLDRDGMREALLEPIQAVSYQFEPLTLVDRMVEEVAATPGALPLLQFAASRLWERRDRRQRLLTEASYEKLGGVAGALATHADAVLAGMSTEQVALTREVFKRLVTPERTRALVSVDELYALHSDADQVDEIIHHLSAMRLLVVERDSEGDERTVELVHESLIERWPRLARWLDEHQDDAAMLTRLRSAAREWERSGSVLGLLWTGAAADEARAWEQRYCGELAPAQRRYLDAVLDAATRARRRRRRLFSGVLAVVMAAAMAMGWLAWQQANASRAMAAEAARARDATRMAAIRALGSDPTAQLALLREIEDTDEPPTGAAEEAKHLLHADVASAVWTPHDNVVSTVAFSPDGTRLVSGSWDGTVRMLRTDGDGTSVTVGDHGERVKSVALSPDGMRVASASTDWSVRIWRVNGDAPPVVLRGHDGVVRSAVFSPDGSKIVSASDDRTVRVWNADGSGEPLVFHGHSDVVTAVDFSPDGRRIVSSDWDRTVRVWNADGSGTPMVLRGHTAAVTSVHFSPDGRFIASSSEDRTVRIWHADGSGQPRILSGHDAAVMDVRFSPDGRYIVSASGDASVRLWKAVRDAEPLVLRGHEHVVTSADFSPDGRRVVSTSEDQTVRVWDVASRSEPLVLRGHEESVMSAAFSPDGTRIVSASCDRTVRVWNADGSGEPLVLYGHGSRVWSAVFSPDGRRIASGSWDRTVRVWNADGSGTALILSGHEDWVSEAEFSPDGAYIVSASKDRTVRVWRADGSGGAVVLGGHSLWVNGAHFSPNGEWVVSPSDDRTVRVWRDLSVPRLDDPRLWTATSYCMSIERRQELLGLPEALARQGRQHCLARVADARMASR</sequence>